<dbReference type="GO" id="GO:0006886">
    <property type="term" value="P:intracellular protein transport"/>
    <property type="evidence" value="ECO:0007669"/>
    <property type="project" value="InterPro"/>
</dbReference>
<proteinExistence type="inferred from homology"/>
<keyword evidence="10 12" id="KW-0472">Membrane</keyword>
<evidence type="ECO:0000313" key="14">
    <source>
        <dbReference type="Proteomes" id="UP000256970"/>
    </source>
</evidence>
<accession>A0A383WB86</accession>
<evidence type="ECO:0000256" key="12">
    <source>
        <dbReference type="SAM" id="Phobius"/>
    </source>
</evidence>
<dbReference type="GO" id="GO:0005741">
    <property type="term" value="C:mitochondrial outer membrane"/>
    <property type="evidence" value="ECO:0007669"/>
    <property type="project" value="UniProtKB-SubCell"/>
</dbReference>
<evidence type="ECO:0000256" key="10">
    <source>
        <dbReference type="ARBA" id="ARBA00023136"/>
    </source>
</evidence>
<dbReference type="PANTHER" id="PTHR46867">
    <property type="entry name" value="MITOCHONDRIAL IMPORT RECEPTOR SUBUNIT TOM9-2"/>
    <property type="match status" value="1"/>
</dbReference>
<evidence type="ECO:0000256" key="6">
    <source>
        <dbReference type="ARBA" id="ARBA00022927"/>
    </source>
</evidence>
<evidence type="ECO:0000313" key="13">
    <source>
        <dbReference type="EMBL" id="SZX74359.1"/>
    </source>
</evidence>
<evidence type="ECO:0000256" key="4">
    <source>
        <dbReference type="ARBA" id="ARBA00022692"/>
    </source>
</evidence>
<comment type="similarity">
    <text evidence="2">Belongs to the Tom22 family.</text>
</comment>
<keyword evidence="8" id="KW-0811">Translocation</keyword>
<keyword evidence="3" id="KW-0813">Transport</keyword>
<evidence type="ECO:0000256" key="9">
    <source>
        <dbReference type="ARBA" id="ARBA00023128"/>
    </source>
</evidence>
<keyword evidence="11" id="KW-0675">Receptor</keyword>
<dbReference type="InterPro" id="IPR017411">
    <property type="entry name" value="Tom22_pln"/>
</dbReference>
<name>A0A383WB86_TETOB</name>
<feature type="transmembrane region" description="Helical" evidence="12">
    <location>
        <begin position="32"/>
        <end position="52"/>
    </location>
</feature>
<keyword evidence="14" id="KW-1185">Reference proteome</keyword>
<dbReference type="PANTHER" id="PTHR46867:SF4">
    <property type="entry name" value="MITOCHONDRIAL IMPORT RECEPTOR SUBUNIT TOM9-2"/>
    <property type="match status" value="1"/>
</dbReference>
<keyword evidence="6" id="KW-0653">Protein transport</keyword>
<dbReference type="EMBL" id="FNXT01001213">
    <property type="protein sequence ID" value="SZX74359.1"/>
    <property type="molecule type" value="Genomic_DNA"/>
</dbReference>
<dbReference type="InterPro" id="IPR005683">
    <property type="entry name" value="Tom22"/>
</dbReference>
<organism evidence="13 14">
    <name type="scientific">Tetradesmus obliquus</name>
    <name type="common">Green alga</name>
    <name type="synonym">Acutodesmus obliquus</name>
    <dbReference type="NCBI Taxonomy" id="3088"/>
    <lineage>
        <taxon>Eukaryota</taxon>
        <taxon>Viridiplantae</taxon>
        <taxon>Chlorophyta</taxon>
        <taxon>core chlorophytes</taxon>
        <taxon>Chlorophyceae</taxon>
        <taxon>CS clade</taxon>
        <taxon>Sphaeropleales</taxon>
        <taxon>Scenedesmaceae</taxon>
        <taxon>Tetradesmus</taxon>
    </lineage>
</organism>
<evidence type="ECO:0000256" key="11">
    <source>
        <dbReference type="ARBA" id="ARBA00023170"/>
    </source>
</evidence>
<keyword evidence="9" id="KW-0496">Mitochondrion</keyword>
<protein>
    <recommendedName>
        <fullName evidence="15">Mitochondrial import receptor subunit TOM22</fullName>
    </recommendedName>
</protein>
<keyword evidence="4 12" id="KW-0812">Transmembrane</keyword>
<gene>
    <name evidence="13" type="ORF">BQ4739_LOCUS14642</name>
</gene>
<dbReference type="Pfam" id="PF04281">
    <property type="entry name" value="Tom22"/>
    <property type="match status" value="1"/>
</dbReference>
<dbReference type="STRING" id="3088.A0A383WB86"/>
<evidence type="ECO:0000256" key="1">
    <source>
        <dbReference type="ARBA" id="ARBA00004572"/>
    </source>
</evidence>
<evidence type="ECO:0000256" key="2">
    <source>
        <dbReference type="ARBA" id="ARBA00009874"/>
    </source>
</evidence>
<comment type="subcellular location">
    <subcellularLocation>
        <location evidence="1">Mitochondrion outer membrane</location>
        <topology evidence="1">Single-pass membrane protein</topology>
    </subcellularLocation>
</comment>
<dbReference type="CDD" id="cd22884">
    <property type="entry name" value="TOM22"/>
    <property type="match status" value="1"/>
</dbReference>
<evidence type="ECO:0000256" key="5">
    <source>
        <dbReference type="ARBA" id="ARBA00022787"/>
    </source>
</evidence>
<dbReference type="Proteomes" id="UP000256970">
    <property type="component" value="Unassembled WGS sequence"/>
</dbReference>
<sequence length="77" mass="8356">MDCGALLTSYLNRAEAVSSQAKYVAKRLSLSVGKAAWLASTTLLVLLVPLVIEMDREAQLLDMEKEQMSVLTSPKAS</sequence>
<dbReference type="AlphaFoldDB" id="A0A383WB86"/>
<evidence type="ECO:0008006" key="15">
    <source>
        <dbReference type="Google" id="ProtNLM"/>
    </source>
</evidence>
<reference evidence="13 14" key="1">
    <citation type="submission" date="2016-10" db="EMBL/GenBank/DDBJ databases">
        <authorList>
            <person name="Cai Z."/>
        </authorList>
    </citation>
    <scope>NUCLEOTIDE SEQUENCE [LARGE SCALE GENOMIC DNA]</scope>
</reference>
<keyword evidence="7 12" id="KW-1133">Transmembrane helix</keyword>
<keyword evidence="5" id="KW-1000">Mitochondrion outer membrane</keyword>
<evidence type="ECO:0000256" key="8">
    <source>
        <dbReference type="ARBA" id="ARBA00023010"/>
    </source>
</evidence>
<evidence type="ECO:0000256" key="3">
    <source>
        <dbReference type="ARBA" id="ARBA00022448"/>
    </source>
</evidence>
<evidence type="ECO:0000256" key="7">
    <source>
        <dbReference type="ARBA" id="ARBA00022989"/>
    </source>
</evidence>